<dbReference type="GO" id="GO:0030288">
    <property type="term" value="C:outer membrane-bounded periplasmic space"/>
    <property type="evidence" value="ECO:0007669"/>
    <property type="project" value="TreeGrafter"/>
</dbReference>
<name>A0A3M7TIW8_9FLAO</name>
<comment type="caution">
    <text evidence="5">The sequence shown here is derived from an EMBL/GenBank/DDBJ whole genome shotgun (WGS) entry which is preliminary data.</text>
</comment>
<accession>A0A3M7TIW8</accession>
<dbReference type="Pfam" id="PF01520">
    <property type="entry name" value="Amidase_3"/>
    <property type="match status" value="1"/>
</dbReference>
<evidence type="ECO:0000313" key="6">
    <source>
        <dbReference type="Proteomes" id="UP000278775"/>
    </source>
</evidence>
<dbReference type="PANTHER" id="PTHR30404">
    <property type="entry name" value="N-ACETYLMURAMOYL-L-ALANINE AMIDASE"/>
    <property type="match status" value="1"/>
</dbReference>
<dbReference type="GO" id="GO:0009253">
    <property type="term" value="P:peptidoglycan catabolic process"/>
    <property type="evidence" value="ECO:0007669"/>
    <property type="project" value="InterPro"/>
</dbReference>
<keyword evidence="3" id="KW-0378">Hydrolase</keyword>
<dbReference type="SUPFAM" id="SSF53187">
    <property type="entry name" value="Zn-dependent exopeptidases"/>
    <property type="match status" value="1"/>
</dbReference>
<dbReference type="Gene3D" id="3.40.630.40">
    <property type="entry name" value="Zn-dependent exopeptidases"/>
    <property type="match status" value="1"/>
</dbReference>
<feature type="domain" description="MurNAc-LAA" evidence="4">
    <location>
        <begin position="55"/>
        <end position="173"/>
    </location>
</feature>
<reference evidence="5 6" key="1">
    <citation type="submission" date="2018-08" db="EMBL/GenBank/DDBJ databases">
        <title>Chryseobacterium nematophagum: a novel matrix digesting pathogen of nematodes.</title>
        <authorList>
            <person name="Page A."/>
            <person name="Roberts M."/>
            <person name="Felix M.-A."/>
            <person name="Weir W."/>
        </authorList>
    </citation>
    <scope>NUCLEOTIDE SEQUENCE [LARGE SCALE GENOMIC DNA]</scope>
    <source>
        <strain evidence="5 6">JUb129</strain>
    </source>
</reference>
<dbReference type="EMBL" id="QWIU01000002">
    <property type="protein sequence ID" value="RNA63513.1"/>
    <property type="molecule type" value="Genomic_DNA"/>
</dbReference>
<dbReference type="AlphaFoldDB" id="A0A3M7TIW8"/>
<dbReference type="GO" id="GO:0008745">
    <property type="term" value="F:N-acetylmuramoyl-L-alanine amidase activity"/>
    <property type="evidence" value="ECO:0007669"/>
    <property type="project" value="UniProtKB-EC"/>
</dbReference>
<protein>
    <recommendedName>
        <fullName evidence="2">N-acetylmuramoyl-L-alanine amidase</fullName>
        <ecNumber evidence="2">3.5.1.28</ecNumber>
    </recommendedName>
</protein>
<evidence type="ECO:0000256" key="1">
    <source>
        <dbReference type="ARBA" id="ARBA00001561"/>
    </source>
</evidence>
<evidence type="ECO:0000256" key="2">
    <source>
        <dbReference type="ARBA" id="ARBA00011901"/>
    </source>
</evidence>
<evidence type="ECO:0000259" key="4">
    <source>
        <dbReference type="SMART" id="SM00646"/>
    </source>
</evidence>
<sequence length="180" mass="20150">MIFISAGHHTTDPGAVANGYIERDLTKDVRNIIIQNLDVKNVIQDKDFETNSQYQKRIKPGSGSVVFDIHFNSGTPTAGGTECYVNQKDFADKNNSLSYKMADEICKLTSKILEIHNRGVKPDNLSQHSKIGILNLGSGISVLWEICFISSVLDMQSYLQKKNEVLKEVADILRKYDAQK</sequence>
<evidence type="ECO:0000256" key="3">
    <source>
        <dbReference type="ARBA" id="ARBA00022801"/>
    </source>
</evidence>
<dbReference type="RefSeq" id="WP_122637462.1">
    <property type="nucleotide sequence ID" value="NZ_QWIU01000002.1"/>
</dbReference>
<dbReference type="PANTHER" id="PTHR30404:SF0">
    <property type="entry name" value="N-ACETYLMURAMOYL-L-ALANINE AMIDASE AMIC"/>
    <property type="match status" value="1"/>
</dbReference>
<dbReference type="EC" id="3.5.1.28" evidence="2"/>
<gene>
    <name evidence="5" type="ORF">D1631_17105</name>
</gene>
<evidence type="ECO:0000313" key="5">
    <source>
        <dbReference type="EMBL" id="RNA63513.1"/>
    </source>
</evidence>
<comment type="catalytic activity">
    <reaction evidence="1">
        <text>Hydrolyzes the link between N-acetylmuramoyl residues and L-amino acid residues in certain cell-wall glycopeptides.</text>
        <dbReference type="EC" id="3.5.1.28"/>
    </reaction>
</comment>
<dbReference type="OrthoDB" id="957753at2"/>
<dbReference type="InterPro" id="IPR050695">
    <property type="entry name" value="N-acetylmuramoyl_amidase_3"/>
</dbReference>
<dbReference type="CDD" id="cd02696">
    <property type="entry name" value="MurNAc-LAA"/>
    <property type="match status" value="1"/>
</dbReference>
<proteinExistence type="predicted"/>
<dbReference type="SMART" id="SM00646">
    <property type="entry name" value="Ami_3"/>
    <property type="match status" value="1"/>
</dbReference>
<dbReference type="Proteomes" id="UP000278775">
    <property type="component" value="Unassembled WGS sequence"/>
</dbReference>
<organism evidence="5 6">
    <name type="scientific">Chryseobacterium nematophagum</name>
    <dbReference type="NCBI Taxonomy" id="2305228"/>
    <lineage>
        <taxon>Bacteria</taxon>
        <taxon>Pseudomonadati</taxon>
        <taxon>Bacteroidota</taxon>
        <taxon>Flavobacteriia</taxon>
        <taxon>Flavobacteriales</taxon>
        <taxon>Weeksellaceae</taxon>
        <taxon>Chryseobacterium group</taxon>
        <taxon>Chryseobacterium</taxon>
    </lineage>
</organism>
<dbReference type="InterPro" id="IPR002508">
    <property type="entry name" value="MurNAc-LAA_cat"/>
</dbReference>